<comment type="caution">
    <text evidence="4">The sequence shown here is derived from an EMBL/GenBank/DDBJ whole genome shotgun (WGS) entry which is preliminary data.</text>
</comment>
<dbReference type="InterPro" id="IPR014308">
    <property type="entry name" value="Xanthine_DH_XdhC"/>
</dbReference>
<evidence type="ECO:0000259" key="2">
    <source>
        <dbReference type="Pfam" id="PF02625"/>
    </source>
</evidence>
<keyword evidence="5" id="KW-1185">Reference proteome</keyword>
<dbReference type="RefSeq" id="WP_340330936.1">
    <property type="nucleotide sequence ID" value="NZ_JAZHOF010000007.1"/>
</dbReference>
<dbReference type="SUPFAM" id="SSF51735">
    <property type="entry name" value="NAD(P)-binding Rossmann-fold domains"/>
    <property type="match status" value="1"/>
</dbReference>
<evidence type="ECO:0000259" key="3">
    <source>
        <dbReference type="Pfam" id="PF13478"/>
    </source>
</evidence>
<dbReference type="PANTHER" id="PTHR30388">
    <property type="entry name" value="ALDEHYDE OXIDOREDUCTASE MOLYBDENUM COFACTOR ASSEMBLY PROTEIN"/>
    <property type="match status" value="1"/>
</dbReference>
<dbReference type="InterPro" id="IPR036291">
    <property type="entry name" value="NAD(P)-bd_dom_sf"/>
</dbReference>
<organism evidence="4 5">
    <name type="scientific">Microbaculum marinum</name>
    <dbReference type="NCBI Taxonomy" id="1764581"/>
    <lineage>
        <taxon>Bacteria</taxon>
        <taxon>Pseudomonadati</taxon>
        <taxon>Pseudomonadota</taxon>
        <taxon>Alphaproteobacteria</taxon>
        <taxon>Hyphomicrobiales</taxon>
        <taxon>Tepidamorphaceae</taxon>
        <taxon>Microbaculum</taxon>
    </lineage>
</organism>
<evidence type="ECO:0000313" key="4">
    <source>
        <dbReference type="EMBL" id="MEJ8573235.1"/>
    </source>
</evidence>
<dbReference type="InterPro" id="IPR027051">
    <property type="entry name" value="XdhC_Rossmann_dom"/>
</dbReference>
<evidence type="ECO:0000313" key="5">
    <source>
        <dbReference type="Proteomes" id="UP001378188"/>
    </source>
</evidence>
<dbReference type="Gene3D" id="3.40.50.720">
    <property type="entry name" value="NAD(P)-binding Rossmann-like Domain"/>
    <property type="match status" value="1"/>
</dbReference>
<dbReference type="AlphaFoldDB" id="A0AAW9RMT4"/>
<dbReference type="Pfam" id="PF13478">
    <property type="entry name" value="XdhC_C"/>
    <property type="match status" value="1"/>
</dbReference>
<accession>A0AAW9RMT4</accession>
<evidence type="ECO:0000256" key="1">
    <source>
        <dbReference type="SAM" id="MobiDB-lite"/>
    </source>
</evidence>
<protein>
    <submittedName>
        <fullName evidence="4">Xanthine dehydrogenase accessory protein XdhC</fullName>
    </submittedName>
</protein>
<dbReference type="NCBIfam" id="TIGR02964">
    <property type="entry name" value="xanthine_xdhC"/>
    <property type="match status" value="1"/>
</dbReference>
<reference evidence="4 5" key="1">
    <citation type="submission" date="2024-02" db="EMBL/GenBank/DDBJ databases">
        <title>Genome analysis and characterization of Microbaculum marinisediminis sp. nov., isolated from marine sediment.</title>
        <authorList>
            <person name="Du Z.-J."/>
            <person name="Ye Y.-Q."/>
            <person name="Zhang Z.-R."/>
            <person name="Yuan S.-M."/>
            <person name="Zhang X.-Y."/>
        </authorList>
    </citation>
    <scope>NUCLEOTIDE SEQUENCE [LARGE SCALE GENOMIC DNA]</scope>
    <source>
        <strain evidence="4 5">SDUM1044001</strain>
    </source>
</reference>
<name>A0AAW9RMT4_9HYPH</name>
<feature type="region of interest" description="Disordered" evidence="1">
    <location>
        <begin position="322"/>
        <end position="347"/>
    </location>
</feature>
<sequence>MSDIWTRLSRIVRIQGRGALVTVLDIRGSAPREAGARMIVAPDGSFSGTVGGGQLEWEAIQLAAGRLRVGSSQMCVSDFALGPDLGQCCGGRVTIATELFVDRDLGEIERLAGLEASGGFTCEARYIPDRPHAERRILGNSGEAADTAQPGVRVLTRVERFEDTRYPVVLFGAGHVGRALVLALAPLPFRVTWVDGRPDGFPKAMPRNVTPVRAARPAQLVGEAASGSLVIIMTHSHPLDLELTRAALARNDLPYVGVIGSETKRARFLSRLRDSGIGSSALARLRCPIGIDGIDDKAPPVIAASVAAELLLVSQAARGDSGDAAEGFPQEGTRREENKLLQRGRLS</sequence>
<proteinExistence type="predicted"/>
<dbReference type="PANTHER" id="PTHR30388:SF6">
    <property type="entry name" value="XANTHINE DEHYDROGENASE SUBUNIT A-RELATED"/>
    <property type="match status" value="1"/>
</dbReference>
<dbReference type="Pfam" id="PF02625">
    <property type="entry name" value="XdhC_CoxI"/>
    <property type="match status" value="1"/>
</dbReference>
<dbReference type="Proteomes" id="UP001378188">
    <property type="component" value="Unassembled WGS sequence"/>
</dbReference>
<dbReference type="EMBL" id="JAZHOF010000007">
    <property type="protein sequence ID" value="MEJ8573235.1"/>
    <property type="molecule type" value="Genomic_DNA"/>
</dbReference>
<dbReference type="InterPro" id="IPR003777">
    <property type="entry name" value="XdhC_CoxI"/>
</dbReference>
<feature type="domain" description="XdhC Rossmann" evidence="3">
    <location>
        <begin position="168"/>
        <end position="310"/>
    </location>
</feature>
<gene>
    <name evidence="4" type="primary">xdhC</name>
    <name evidence="4" type="ORF">V3328_17215</name>
</gene>
<feature type="domain" description="XdhC- CoxI" evidence="2">
    <location>
        <begin position="17"/>
        <end position="73"/>
    </location>
</feature>
<dbReference type="InterPro" id="IPR052698">
    <property type="entry name" value="MoCofactor_Util/Proc"/>
</dbReference>